<keyword evidence="1" id="KW-0732">Signal</keyword>
<comment type="caution">
    <text evidence="2">The sequence shown here is derived from an EMBL/GenBank/DDBJ whole genome shotgun (WGS) entry which is preliminary data.</text>
</comment>
<feature type="chain" id="PRO_5046548091" evidence="1">
    <location>
        <begin position="23"/>
        <end position="171"/>
    </location>
</feature>
<keyword evidence="3" id="KW-1185">Reference proteome</keyword>
<evidence type="ECO:0000313" key="2">
    <source>
        <dbReference type="EMBL" id="MDF2260414.1"/>
    </source>
</evidence>
<evidence type="ECO:0000256" key="1">
    <source>
        <dbReference type="SAM" id="SignalP"/>
    </source>
</evidence>
<reference evidence="2 3" key="1">
    <citation type="submission" date="2023-03" db="EMBL/GenBank/DDBJ databases">
        <title>Draft genome sequence of type strain Streptomyces ferralitis JCM 14344.</title>
        <authorList>
            <person name="Klaysubun C."/>
            <person name="Duangmal K."/>
        </authorList>
    </citation>
    <scope>NUCLEOTIDE SEQUENCE [LARGE SCALE GENOMIC DNA]</scope>
    <source>
        <strain evidence="2 3">JCM 14344</strain>
    </source>
</reference>
<proteinExistence type="predicted"/>
<accession>A0ABT5Z9A0</accession>
<gene>
    <name evidence="2" type="ORF">P2L57_33310</name>
</gene>
<dbReference type="Proteomes" id="UP001220022">
    <property type="component" value="Unassembled WGS sequence"/>
</dbReference>
<name>A0ABT5Z9A0_9ACTN</name>
<sequence>MVLAAATLVTGVGVLGTAPAQAASCGSDREMASVPTTLKATTGDTLGVLYLGYIPSCRMMYAEVHWSDSSITNSGPGSIWIEDVNHKQPGKKYYSSAYQQISGDFWTSNLVPIDGSGYLYSMPHVYLSWAHGVLHFPPFVYPKCLTNHDFHGNYHNFNSGYSDSSHRSEGC</sequence>
<dbReference type="RefSeq" id="WP_275821000.1">
    <property type="nucleotide sequence ID" value="NZ_BAAANM010000033.1"/>
</dbReference>
<feature type="signal peptide" evidence="1">
    <location>
        <begin position="1"/>
        <end position="22"/>
    </location>
</feature>
<dbReference type="EMBL" id="JARHTQ010000034">
    <property type="protein sequence ID" value="MDF2260414.1"/>
    <property type="molecule type" value="Genomic_DNA"/>
</dbReference>
<organism evidence="2 3">
    <name type="scientific">Streptantibioticus ferralitis</name>
    <dbReference type="NCBI Taxonomy" id="236510"/>
    <lineage>
        <taxon>Bacteria</taxon>
        <taxon>Bacillati</taxon>
        <taxon>Actinomycetota</taxon>
        <taxon>Actinomycetes</taxon>
        <taxon>Kitasatosporales</taxon>
        <taxon>Streptomycetaceae</taxon>
        <taxon>Streptantibioticus</taxon>
    </lineage>
</organism>
<evidence type="ECO:0000313" key="3">
    <source>
        <dbReference type="Proteomes" id="UP001220022"/>
    </source>
</evidence>
<protein>
    <submittedName>
        <fullName evidence="2">Uncharacterized protein</fullName>
    </submittedName>
</protein>